<gene>
    <name evidence="2" type="ORF">S01H4_30312</name>
</gene>
<evidence type="ECO:0000259" key="1">
    <source>
        <dbReference type="Pfam" id="PF16403"/>
    </source>
</evidence>
<organism evidence="2">
    <name type="scientific">marine sediment metagenome</name>
    <dbReference type="NCBI Taxonomy" id="412755"/>
    <lineage>
        <taxon>unclassified sequences</taxon>
        <taxon>metagenomes</taxon>
        <taxon>ecological metagenomes</taxon>
    </lineage>
</organism>
<reference evidence="2" key="1">
    <citation type="journal article" date="2014" name="Front. Microbiol.">
        <title>High frequency of phylogenetically diverse reductive dehalogenase-homologous genes in deep subseafloor sedimentary metagenomes.</title>
        <authorList>
            <person name="Kawai M."/>
            <person name="Futagami T."/>
            <person name="Toyoda A."/>
            <person name="Takaki Y."/>
            <person name="Nishi S."/>
            <person name="Hori S."/>
            <person name="Arai W."/>
            <person name="Tsubouchi T."/>
            <person name="Morono Y."/>
            <person name="Uchiyama I."/>
            <person name="Ito T."/>
            <person name="Fujiyama A."/>
            <person name="Inagaki F."/>
            <person name="Takami H."/>
        </authorList>
    </citation>
    <scope>NUCLEOTIDE SEQUENCE</scope>
    <source>
        <strain evidence="2">Expedition CK06-06</strain>
    </source>
</reference>
<dbReference type="EMBL" id="BART01015634">
    <property type="protein sequence ID" value="GAG87027.1"/>
    <property type="molecule type" value="Genomic_DNA"/>
</dbReference>
<dbReference type="InterPro" id="IPR032179">
    <property type="entry name" value="Cry22Aa_Ig-like"/>
</dbReference>
<feature type="domain" description="Pesticidal crystal protein Cry22Aa Ig-like" evidence="1">
    <location>
        <begin position="18"/>
        <end position="91"/>
    </location>
</feature>
<evidence type="ECO:0000313" key="2">
    <source>
        <dbReference type="EMBL" id="GAG87027.1"/>
    </source>
</evidence>
<sequence>WLLPMSSLFADDTEPPVITLLGDAIVNLTVGDTYTDAGATAWDNEDGDLKLEIVEGGDTVDTNAVGTYIITYNVSDSAANAATEVTRTVNILAGGIDVRLDWAGQGKDHADLSGCTQGYWHWILTPGGNNVITSATLHVTYASGSTSQTTGATRSGGTQGAFHFDVYHAGDSVDIVNYAL</sequence>
<proteinExistence type="predicted"/>
<name>X1C117_9ZZZZ</name>
<protein>
    <recommendedName>
        <fullName evidence="1">Pesticidal crystal protein Cry22Aa Ig-like domain-containing protein</fullName>
    </recommendedName>
</protein>
<dbReference type="Gene3D" id="2.60.40.10">
    <property type="entry name" value="Immunoglobulins"/>
    <property type="match status" value="1"/>
</dbReference>
<comment type="caution">
    <text evidence="2">The sequence shown here is derived from an EMBL/GenBank/DDBJ whole genome shotgun (WGS) entry which is preliminary data.</text>
</comment>
<accession>X1C117</accession>
<dbReference type="Pfam" id="PF16403">
    <property type="entry name" value="Bact_surface_Ig-like"/>
    <property type="match status" value="1"/>
</dbReference>
<dbReference type="AlphaFoldDB" id="X1C117"/>
<dbReference type="InterPro" id="IPR013783">
    <property type="entry name" value="Ig-like_fold"/>
</dbReference>
<feature type="non-terminal residue" evidence="2">
    <location>
        <position position="1"/>
    </location>
</feature>